<accession>A0A8T0HQW6</accession>
<dbReference type="AlphaFoldDB" id="A0A8T0HQW6"/>
<sequence length="110" mass="12796">MPKTVDPNWISSPRENALLSMFVTVDLSYRGLRVYGGLSNQLILITDTMWTERNSEVSVFVRGWREWYGGFVANQIFPRDILFLLLYVDKPNCLLDRTPRNLKSGLRRLS</sequence>
<proteinExistence type="predicted"/>
<gene>
    <name evidence="1" type="ORF">KC19_VG154200</name>
</gene>
<comment type="caution">
    <text evidence="1">The sequence shown here is derived from an EMBL/GenBank/DDBJ whole genome shotgun (WGS) entry which is preliminary data.</text>
</comment>
<organism evidence="1 2">
    <name type="scientific">Ceratodon purpureus</name>
    <name type="common">Fire moss</name>
    <name type="synonym">Dicranum purpureum</name>
    <dbReference type="NCBI Taxonomy" id="3225"/>
    <lineage>
        <taxon>Eukaryota</taxon>
        <taxon>Viridiplantae</taxon>
        <taxon>Streptophyta</taxon>
        <taxon>Embryophyta</taxon>
        <taxon>Bryophyta</taxon>
        <taxon>Bryophytina</taxon>
        <taxon>Bryopsida</taxon>
        <taxon>Dicranidae</taxon>
        <taxon>Pseudoditrichales</taxon>
        <taxon>Ditrichaceae</taxon>
        <taxon>Ceratodon</taxon>
    </lineage>
</organism>
<evidence type="ECO:0000313" key="2">
    <source>
        <dbReference type="Proteomes" id="UP000822688"/>
    </source>
</evidence>
<name>A0A8T0HQW6_CERPU</name>
<dbReference type="EMBL" id="CM026426">
    <property type="protein sequence ID" value="KAG0573169.1"/>
    <property type="molecule type" value="Genomic_DNA"/>
</dbReference>
<reference evidence="1" key="1">
    <citation type="submission" date="2020-06" db="EMBL/GenBank/DDBJ databases">
        <title>WGS assembly of Ceratodon purpureus strain R40.</title>
        <authorList>
            <person name="Carey S.B."/>
            <person name="Jenkins J."/>
            <person name="Shu S."/>
            <person name="Lovell J.T."/>
            <person name="Sreedasyam A."/>
            <person name="Maumus F."/>
            <person name="Tiley G.P."/>
            <person name="Fernandez-Pozo N."/>
            <person name="Barry K."/>
            <person name="Chen C."/>
            <person name="Wang M."/>
            <person name="Lipzen A."/>
            <person name="Daum C."/>
            <person name="Saski C.A."/>
            <person name="Payton A.C."/>
            <person name="Mcbreen J.C."/>
            <person name="Conrad R.E."/>
            <person name="Kollar L.M."/>
            <person name="Olsson S."/>
            <person name="Huttunen S."/>
            <person name="Landis J.B."/>
            <person name="Wickett N.J."/>
            <person name="Johnson M.G."/>
            <person name="Rensing S.A."/>
            <person name="Grimwood J."/>
            <person name="Schmutz J."/>
            <person name="Mcdaniel S.F."/>
        </authorList>
    </citation>
    <scope>NUCLEOTIDE SEQUENCE</scope>
    <source>
        <strain evidence="1">R40</strain>
    </source>
</reference>
<protein>
    <submittedName>
        <fullName evidence="1">Uncharacterized protein</fullName>
    </submittedName>
</protein>
<keyword evidence="2" id="KW-1185">Reference proteome</keyword>
<evidence type="ECO:0000313" key="1">
    <source>
        <dbReference type="EMBL" id="KAG0573169.1"/>
    </source>
</evidence>
<dbReference type="Proteomes" id="UP000822688">
    <property type="component" value="Chromosome V"/>
</dbReference>